<organism evidence="1">
    <name type="scientific">Spirodela intermedia</name>
    <name type="common">Intermediate duckweed</name>
    <dbReference type="NCBI Taxonomy" id="51605"/>
    <lineage>
        <taxon>Eukaryota</taxon>
        <taxon>Viridiplantae</taxon>
        <taxon>Streptophyta</taxon>
        <taxon>Embryophyta</taxon>
        <taxon>Tracheophyta</taxon>
        <taxon>Spermatophyta</taxon>
        <taxon>Magnoliopsida</taxon>
        <taxon>Liliopsida</taxon>
        <taxon>Araceae</taxon>
        <taxon>Lemnoideae</taxon>
        <taxon>Spirodela</taxon>
    </lineage>
</organism>
<proteinExistence type="predicted"/>
<accession>A0A7I8J357</accession>
<dbReference type="EMBL" id="CACRZD030000008">
    <property type="protein sequence ID" value="CAA6664479.1"/>
    <property type="molecule type" value="Genomic_DNA"/>
</dbReference>
<protein>
    <submittedName>
        <fullName evidence="1">Uncharacterized protein</fullName>
    </submittedName>
</protein>
<gene>
    <name evidence="1" type="ORF">SI7747_08010868</name>
</gene>
<dbReference type="EMBL" id="LR743595">
    <property type="protein sequence ID" value="CAA2625066.1"/>
    <property type="molecule type" value="Genomic_DNA"/>
</dbReference>
<keyword evidence="2" id="KW-1185">Reference proteome</keyword>
<dbReference type="Proteomes" id="UP001189122">
    <property type="component" value="Unassembled WGS sequence"/>
</dbReference>
<dbReference type="AlphaFoldDB" id="A0A7I8J357"/>
<evidence type="ECO:0000313" key="1">
    <source>
        <dbReference type="EMBL" id="CAA2625066.1"/>
    </source>
</evidence>
<name>A0A7I8J357_SPIIN</name>
<evidence type="ECO:0000313" key="2">
    <source>
        <dbReference type="Proteomes" id="UP001189122"/>
    </source>
</evidence>
<sequence length="94" mass="10004">MYPLVPLTLETSHFTRRLLPPAAAPLSVSLDIPKSASLGLRFLPSAQNPHTLTRFMWLILPMTATSAQNSASPCVTPSSLFTATAVLPSSSTPL</sequence>
<reference evidence="1 2" key="1">
    <citation type="submission" date="2019-12" db="EMBL/GenBank/DDBJ databases">
        <authorList>
            <person name="Scholz U."/>
            <person name="Mascher M."/>
            <person name="Fiebig A."/>
        </authorList>
    </citation>
    <scope>NUCLEOTIDE SEQUENCE</scope>
</reference>